<evidence type="ECO:0000256" key="2">
    <source>
        <dbReference type="SAM" id="Phobius"/>
    </source>
</evidence>
<evidence type="ECO:0000313" key="4">
    <source>
        <dbReference type="Proteomes" id="UP001354931"/>
    </source>
</evidence>
<evidence type="ECO:0000256" key="1">
    <source>
        <dbReference type="SAM" id="MobiDB-lite"/>
    </source>
</evidence>
<keyword evidence="2" id="KW-0812">Transmembrane</keyword>
<feature type="transmembrane region" description="Helical" evidence="2">
    <location>
        <begin position="87"/>
        <end position="109"/>
    </location>
</feature>
<sequence length="171" mass="17579">MEPQNSPYGQQSYGQNYGQSYGPPEPGYAPEPQPRLDAGKLWAGGLMTAVIAALTAVVALLLVRGVLDVPVFAPEGDGLMGNATTGALAGGAAVAALVATALLNLLIVATPRPERFFAWIIGLATAVMVLLPFTTGLTWQAKLGTAGVYLVIGIAIGSLLSSVARGAVRRY</sequence>
<keyword evidence="4" id="KW-1185">Reference proteome</keyword>
<feature type="transmembrane region" description="Helical" evidence="2">
    <location>
        <begin position="116"/>
        <end position="134"/>
    </location>
</feature>
<gene>
    <name evidence="3" type="ORF">OKJ99_16810</name>
</gene>
<reference evidence="3 4" key="1">
    <citation type="submission" date="2022-10" db="EMBL/GenBank/DDBJ databases">
        <authorList>
            <person name="Xie J."/>
            <person name="Shen N."/>
        </authorList>
    </citation>
    <scope>NUCLEOTIDE SEQUENCE [LARGE SCALE GENOMIC DNA]</scope>
    <source>
        <strain evidence="3 4">YIM65594</strain>
    </source>
</reference>
<keyword evidence="2" id="KW-0472">Membrane</keyword>
<feature type="transmembrane region" description="Helical" evidence="2">
    <location>
        <begin position="146"/>
        <end position="168"/>
    </location>
</feature>
<accession>A0ABU6F564</accession>
<keyword evidence="2" id="KW-1133">Transmembrane helix</keyword>
<evidence type="ECO:0000313" key="3">
    <source>
        <dbReference type="EMBL" id="MEB8339156.1"/>
    </source>
</evidence>
<dbReference type="RefSeq" id="WP_326017058.1">
    <property type="nucleotide sequence ID" value="NZ_JAOZYC010000111.1"/>
</dbReference>
<dbReference type="InterPro" id="IPR045713">
    <property type="entry name" value="DUF6069"/>
</dbReference>
<organism evidence="3 4">
    <name type="scientific">Streptomyces endophyticus</name>
    <dbReference type="NCBI Taxonomy" id="714166"/>
    <lineage>
        <taxon>Bacteria</taxon>
        <taxon>Bacillati</taxon>
        <taxon>Actinomycetota</taxon>
        <taxon>Actinomycetes</taxon>
        <taxon>Kitasatosporales</taxon>
        <taxon>Streptomycetaceae</taxon>
        <taxon>Streptomyces</taxon>
    </lineage>
</organism>
<dbReference type="Pfam" id="PF19545">
    <property type="entry name" value="DUF6069"/>
    <property type="match status" value="1"/>
</dbReference>
<feature type="transmembrane region" description="Helical" evidence="2">
    <location>
        <begin position="41"/>
        <end position="67"/>
    </location>
</feature>
<feature type="region of interest" description="Disordered" evidence="1">
    <location>
        <begin position="1"/>
        <end position="33"/>
    </location>
</feature>
<feature type="compositionally biased region" description="Pro residues" evidence="1">
    <location>
        <begin position="23"/>
        <end position="33"/>
    </location>
</feature>
<dbReference type="Proteomes" id="UP001354931">
    <property type="component" value="Unassembled WGS sequence"/>
</dbReference>
<proteinExistence type="predicted"/>
<name>A0ABU6F564_9ACTN</name>
<dbReference type="EMBL" id="JAOZYC010000111">
    <property type="protein sequence ID" value="MEB8339156.1"/>
    <property type="molecule type" value="Genomic_DNA"/>
</dbReference>
<comment type="caution">
    <text evidence="3">The sequence shown here is derived from an EMBL/GenBank/DDBJ whole genome shotgun (WGS) entry which is preliminary data.</text>
</comment>
<feature type="compositionally biased region" description="Low complexity" evidence="1">
    <location>
        <begin position="1"/>
        <end position="22"/>
    </location>
</feature>
<protein>
    <submittedName>
        <fullName evidence="3">DUF6069 family protein</fullName>
    </submittedName>
</protein>